<dbReference type="EMBL" id="UINC01002734">
    <property type="protein sequence ID" value="SUZ99754.1"/>
    <property type="molecule type" value="Genomic_DNA"/>
</dbReference>
<reference evidence="2" key="1">
    <citation type="submission" date="2018-05" db="EMBL/GenBank/DDBJ databases">
        <authorList>
            <person name="Lanie J.A."/>
            <person name="Ng W.-L."/>
            <person name="Kazmierczak K.M."/>
            <person name="Andrzejewski T.M."/>
            <person name="Davidsen T.M."/>
            <person name="Wayne K.J."/>
            <person name="Tettelin H."/>
            <person name="Glass J.I."/>
            <person name="Rusch D."/>
            <person name="Podicherti R."/>
            <person name="Tsui H.-C.T."/>
            <person name="Winkler M.E."/>
        </authorList>
    </citation>
    <scope>NUCLEOTIDE SEQUENCE</scope>
</reference>
<evidence type="ECO:0008006" key="3">
    <source>
        <dbReference type="Google" id="ProtNLM"/>
    </source>
</evidence>
<dbReference type="PRINTS" id="PR00469">
    <property type="entry name" value="PNDRDTASEII"/>
</dbReference>
<name>A0A381S8E3_9ZZZZ</name>
<gene>
    <name evidence="2" type="ORF">METZ01_LOCUS52608</name>
</gene>
<dbReference type="Pfam" id="PF13738">
    <property type="entry name" value="Pyr_redox_3"/>
    <property type="match status" value="1"/>
</dbReference>
<evidence type="ECO:0000256" key="1">
    <source>
        <dbReference type="ARBA" id="ARBA00023002"/>
    </source>
</evidence>
<dbReference type="InterPro" id="IPR050982">
    <property type="entry name" value="Auxin_biosynth/cation_transpt"/>
</dbReference>
<accession>A0A381S8E3</accession>
<organism evidence="2">
    <name type="scientific">marine metagenome</name>
    <dbReference type="NCBI Taxonomy" id="408172"/>
    <lineage>
        <taxon>unclassified sequences</taxon>
        <taxon>metagenomes</taxon>
        <taxon>ecological metagenomes</taxon>
    </lineage>
</organism>
<dbReference type="PANTHER" id="PTHR43539:SF78">
    <property type="entry name" value="FLAVIN-CONTAINING MONOOXYGENASE"/>
    <property type="match status" value="1"/>
</dbReference>
<evidence type="ECO:0000313" key="2">
    <source>
        <dbReference type="EMBL" id="SUZ99754.1"/>
    </source>
</evidence>
<dbReference type="AlphaFoldDB" id="A0A381S8E3"/>
<dbReference type="InterPro" id="IPR036188">
    <property type="entry name" value="FAD/NAD-bd_sf"/>
</dbReference>
<dbReference type="Gene3D" id="3.50.50.60">
    <property type="entry name" value="FAD/NAD(P)-binding domain"/>
    <property type="match status" value="2"/>
</dbReference>
<dbReference type="GO" id="GO:0050660">
    <property type="term" value="F:flavin adenine dinucleotide binding"/>
    <property type="evidence" value="ECO:0007669"/>
    <property type="project" value="TreeGrafter"/>
</dbReference>
<sequence length="481" mass="54783">MHIFLFCHNTKFTTANNYKQIYFICLFRKNQALQNKIIIFISNILNISAIKNSPWIFFLFKQEWITMITEHTNTLIVGGGQAGLAMSEHLNNNKVDHIILERHRIVERWRTSRWDSLVANGPSWHDRFPSMEFSDVEPNAFAHKDSVVTYFENFAKKIKAPVRSNVDVEEVVKLPKGDGFKITTSEGMFEAKNVVAATGPFQEPIIPTLIPKDSGIKQIHSQSYRNPEQLSNGAVLVVGAGSSGSQIAEELLRSGKEVYLSIGPHDRPPRRYRGRDNVWWLGVLGKWEAKTPSANTEHVTIAVSGYDGGKTIDFRKFAQQGMKLLGLTKEFKNGHLYFADDLKQNIVNGDRNYLSLLDEADDYVKKNELNFPEEPEARIFDPDPECVTYPILELDLIESNIQTIIWATGYKQNFKWLKVNAFDDKGKPLHNNGVSAEEGIYFLGLPWLSMRGSSFIWGVWKDAKYLAEHIAKKKIDSVQVK</sequence>
<protein>
    <recommendedName>
        <fullName evidence="3">FAD-dependent oxidoreductase</fullName>
    </recommendedName>
</protein>
<dbReference type="PANTHER" id="PTHR43539">
    <property type="entry name" value="FLAVIN-BINDING MONOOXYGENASE-LIKE PROTEIN (AFU_ORTHOLOGUE AFUA_4G09220)"/>
    <property type="match status" value="1"/>
</dbReference>
<dbReference type="GO" id="GO:0004497">
    <property type="term" value="F:monooxygenase activity"/>
    <property type="evidence" value="ECO:0007669"/>
    <property type="project" value="TreeGrafter"/>
</dbReference>
<proteinExistence type="predicted"/>
<keyword evidence="1" id="KW-0560">Oxidoreductase</keyword>
<dbReference type="SUPFAM" id="SSF51905">
    <property type="entry name" value="FAD/NAD(P)-binding domain"/>
    <property type="match status" value="2"/>
</dbReference>